<reference evidence="1" key="1">
    <citation type="journal article" date="2015" name="Nature">
        <title>Complex archaea that bridge the gap between prokaryotes and eukaryotes.</title>
        <authorList>
            <person name="Spang A."/>
            <person name="Saw J.H."/>
            <person name="Jorgensen S.L."/>
            <person name="Zaremba-Niedzwiedzka K."/>
            <person name="Martijn J."/>
            <person name="Lind A.E."/>
            <person name="van Eijk R."/>
            <person name="Schleper C."/>
            <person name="Guy L."/>
            <person name="Ettema T.J."/>
        </authorList>
    </citation>
    <scope>NUCLEOTIDE SEQUENCE</scope>
</reference>
<dbReference type="AlphaFoldDB" id="A0A0F9JTC0"/>
<sequence length="45" mass="5031">MLEVAFAANALETTDNRDQFAANPTTTFRLDHFEISSFKIKLGTP</sequence>
<gene>
    <name evidence="1" type="ORF">LCGC14_1414100</name>
</gene>
<proteinExistence type="predicted"/>
<evidence type="ECO:0000313" key="1">
    <source>
        <dbReference type="EMBL" id="KKM73074.1"/>
    </source>
</evidence>
<comment type="caution">
    <text evidence="1">The sequence shown here is derived from an EMBL/GenBank/DDBJ whole genome shotgun (WGS) entry which is preliminary data.</text>
</comment>
<dbReference type="EMBL" id="LAZR01009365">
    <property type="protein sequence ID" value="KKM73074.1"/>
    <property type="molecule type" value="Genomic_DNA"/>
</dbReference>
<name>A0A0F9JTC0_9ZZZZ</name>
<protein>
    <submittedName>
        <fullName evidence="1">Uncharacterized protein</fullName>
    </submittedName>
</protein>
<organism evidence="1">
    <name type="scientific">marine sediment metagenome</name>
    <dbReference type="NCBI Taxonomy" id="412755"/>
    <lineage>
        <taxon>unclassified sequences</taxon>
        <taxon>metagenomes</taxon>
        <taxon>ecological metagenomes</taxon>
    </lineage>
</organism>
<accession>A0A0F9JTC0</accession>